<evidence type="ECO:0000313" key="3">
    <source>
        <dbReference type="EMBL" id="TRW22945.1"/>
    </source>
</evidence>
<dbReference type="OrthoDB" id="705385at2"/>
<evidence type="ECO:0000313" key="4">
    <source>
        <dbReference type="Proteomes" id="UP000320643"/>
    </source>
</evidence>
<feature type="chain" id="PRO_5022089899" description="Lipoprotein" evidence="2">
    <location>
        <begin position="24"/>
        <end position="260"/>
    </location>
</feature>
<dbReference type="EMBL" id="VJVZ01000010">
    <property type="protein sequence ID" value="TRW22945.1"/>
    <property type="molecule type" value="Genomic_DNA"/>
</dbReference>
<feature type="compositionally biased region" description="Low complexity" evidence="1">
    <location>
        <begin position="37"/>
        <end position="48"/>
    </location>
</feature>
<feature type="region of interest" description="Disordered" evidence="1">
    <location>
        <begin position="37"/>
        <end position="60"/>
    </location>
</feature>
<proteinExistence type="predicted"/>
<evidence type="ECO:0000256" key="1">
    <source>
        <dbReference type="SAM" id="MobiDB-lite"/>
    </source>
</evidence>
<sequence length="260" mass="28599">MKKITLIASLLLLISLSLTSCEADGIDPVYYINNNNNPGPVNNNPPGGDNDDDDDPVASEGDYFPMALNNEWDFIYTGDFDEDPAPMKIIGTEVIGGVTYYKINHYFQESGTDDLTGEADIHLRKNGGTYYERVSVDIPAANGLPSITIAPYEIIVLKDNLEVGESWTQTVTQTTTYGMSGFPPVTMTLNFKGTIMQKDLTVTVEGETFTDVIKEKMVQTIMGADYTTYIWFAKNVGPIKSESTGEGLSYQMALTSYIIN</sequence>
<accession>A0A552UXK7</accession>
<gene>
    <name evidence="3" type="ORF">FMM05_14695</name>
</gene>
<dbReference type="Gene3D" id="2.40.360.20">
    <property type="match status" value="1"/>
</dbReference>
<dbReference type="PROSITE" id="PS51257">
    <property type="entry name" value="PROKAR_LIPOPROTEIN"/>
    <property type="match status" value="1"/>
</dbReference>
<keyword evidence="4" id="KW-1185">Reference proteome</keyword>
<name>A0A552UXK7_9FLAO</name>
<reference evidence="3 4" key="1">
    <citation type="submission" date="2019-07" db="EMBL/GenBank/DDBJ databases">
        <title>Flavobacterium sp. nov., isolated from glacier ice.</title>
        <authorList>
            <person name="Liu Q."/>
            <person name="Xin Y.-H."/>
        </authorList>
    </citation>
    <scope>NUCLEOTIDE SEQUENCE [LARGE SCALE GENOMIC DNA]</scope>
    <source>
        <strain evidence="3 4">ZT4R6</strain>
    </source>
</reference>
<evidence type="ECO:0008006" key="5">
    <source>
        <dbReference type="Google" id="ProtNLM"/>
    </source>
</evidence>
<organism evidence="3 4">
    <name type="scientific">Flavobacterium zepuense</name>
    <dbReference type="NCBI Taxonomy" id="2593302"/>
    <lineage>
        <taxon>Bacteria</taxon>
        <taxon>Pseudomonadati</taxon>
        <taxon>Bacteroidota</taxon>
        <taxon>Flavobacteriia</taxon>
        <taxon>Flavobacteriales</taxon>
        <taxon>Flavobacteriaceae</taxon>
        <taxon>Flavobacterium</taxon>
    </lineage>
</organism>
<comment type="caution">
    <text evidence="3">The sequence shown here is derived from an EMBL/GenBank/DDBJ whole genome shotgun (WGS) entry which is preliminary data.</text>
</comment>
<feature type="signal peptide" evidence="2">
    <location>
        <begin position="1"/>
        <end position="23"/>
    </location>
</feature>
<dbReference type="Proteomes" id="UP000320643">
    <property type="component" value="Unassembled WGS sequence"/>
</dbReference>
<evidence type="ECO:0000256" key="2">
    <source>
        <dbReference type="SAM" id="SignalP"/>
    </source>
</evidence>
<protein>
    <recommendedName>
        <fullName evidence="5">Lipoprotein</fullName>
    </recommendedName>
</protein>
<dbReference type="AlphaFoldDB" id="A0A552UXK7"/>
<keyword evidence="2" id="KW-0732">Signal</keyword>
<dbReference type="RefSeq" id="WP_143374160.1">
    <property type="nucleotide sequence ID" value="NZ_VJVZ01000010.1"/>
</dbReference>